<keyword evidence="1" id="KW-1133">Transmembrane helix</keyword>
<dbReference type="RefSeq" id="WP_110827252.1">
    <property type="nucleotide sequence ID" value="NZ_QKLU01000001.1"/>
</dbReference>
<name>A0A318ULE5_9SPHI</name>
<dbReference type="AlphaFoldDB" id="A0A318ULE5"/>
<evidence type="ECO:0000313" key="3">
    <source>
        <dbReference type="Proteomes" id="UP000248198"/>
    </source>
</evidence>
<keyword evidence="1" id="KW-0812">Transmembrane</keyword>
<accession>A0A318ULE5</accession>
<comment type="caution">
    <text evidence="2">The sequence shown here is derived from an EMBL/GenBank/DDBJ whole genome shotgun (WGS) entry which is preliminary data.</text>
</comment>
<organism evidence="2 3">
    <name type="scientific">Pedobacter nutrimenti</name>
    <dbReference type="NCBI Taxonomy" id="1241337"/>
    <lineage>
        <taxon>Bacteria</taxon>
        <taxon>Pseudomonadati</taxon>
        <taxon>Bacteroidota</taxon>
        <taxon>Sphingobacteriia</taxon>
        <taxon>Sphingobacteriales</taxon>
        <taxon>Sphingobacteriaceae</taxon>
        <taxon>Pedobacter</taxon>
    </lineage>
</organism>
<dbReference type="Proteomes" id="UP000248198">
    <property type="component" value="Unassembled WGS sequence"/>
</dbReference>
<protein>
    <submittedName>
        <fullName evidence="2">Uncharacterized protein</fullName>
    </submittedName>
</protein>
<dbReference type="EMBL" id="QKLU01000001">
    <property type="protein sequence ID" value="PYF77184.1"/>
    <property type="molecule type" value="Genomic_DNA"/>
</dbReference>
<feature type="transmembrane region" description="Helical" evidence="1">
    <location>
        <begin position="12"/>
        <end position="30"/>
    </location>
</feature>
<reference evidence="2 3" key="1">
    <citation type="submission" date="2018-06" db="EMBL/GenBank/DDBJ databases">
        <title>Genomic Encyclopedia of Archaeal and Bacterial Type Strains, Phase II (KMG-II): from individual species to whole genera.</title>
        <authorList>
            <person name="Goeker M."/>
        </authorList>
    </citation>
    <scope>NUCLEOTIDE SEQUENCE [LARGE SCALE GENOMIC DNA]</scope>
    <source>
        <strain evidence="2 3">DSM 27372</strain>
    </source>
</reference>
<gene>
    <name evidence="2" type="ORF">B0O44_101664</name>
</gene>
<proteinExistence type="predicted"/>
<keyword evidence="1" id="KW-0472">Membrane</keyword>
<keyword evidence="3" id="KW-1185">Reference proteome</keyword>
<sequence>MPESLIEKHKRLIIIVFAFILFFSGLYFFITNRINNIWELQEEEIAITNSLDKDIQQMLKGPVFGSGILSFDDYVKMPVQEPMKKAFLKFLFLHDGIKGAANIPFNAIYDIKINEKLGTSGFLKEKKLDGIILQRSGQIESKFYTDENNRNRRIGYRDFVALIYVKLPEKKVVKRDTVWGGEPPESIGSREILGHGGPVVSEDIVAAVKKN</sequence>
<evidence type="ECO:0000256" key="1">
    <source>
        <dbReference type="SAM" id="Phobius"/>
    </source>
</evidence>
<evidence type="ECO:0000313" key="2">
    <source>
        <dbReference type="EMBL" id="PYF77184.1"/>
    </source>
</evidence>